<evidence type="ECO:0000313" key="4">
    <source>
        <dbReference type="Proteomes" id="UP000243502"/>
    </source>
</evidence>
<feature type="region of interest" description="Disordered" evidence="1">
    <location>
        <begin position="1"/>
        <end position="70"/>
    </location>
</feature>
<gene>
    <name evidence="3" type="ORF">C2L65_39565</name>
</gene>
<dbReference type="Proteomes" id="UP000243502">
    <property type="component" value="Chromosome 3"/>
</dbReference>
<keyword evidence="2" id="KW-0812">Transmembrane</keyword>
<organism evidence="3 4">
    <name type="scientific">Paraburkholderia terrae</name>
    <dbReference type="NCBI Taxonomy" id="311230"/>
    <lineage>
        <taxon>Bacteria</taxon>
        <taxon>Pseudomonadati</taxon>
        <taxon>Pseudomonadota</taxon>
        <taxon>Betaproteobacteria</taxon>
        <taxon>Burkholderiales</taxon>
        <taxon>Burkholderiaceae</taxon>
        <taxon>Paraburkholderia</taxon>
    </lineage>
</organism>
<evidence type="ECO:0000256" key="2">
    <source>
        <dbReference type="SAM" id="Phobius"/>
    </source>
</evidence>
<sequence length="346" mass="35549">MGIIRKRLATPDEPCDVAPGDEPAQDGSAQPLDEPTSSSPAAPEAHHAPDVPSKPLRRSKRTPDVTRPLVIMRVQSRPKQLPVAKEGGAPDWSLSAGVATVLFGFVIAFGTYVTLTQREAVQSRMGHFANVDKPHPAKRDSSASPGQPALDVAQAARAPIDTPPVPVAVHDTAIPHTAASDAANASVTVTHEPPPKPPVTAAAATAAPAPSTPTSKRNVASATAAAVRAAPKTTAQDSSATTTQARAAPTISKERRTSPQTARTACGALGSCDQNIAHVEQATHEPATVRPPVKSATTTTVIREAAGGVPAAPVAQLVPPSAQAESHTEAAAALSLTVNKNLFRQH</sequence>
<proteinExistence type="predicted"/>
<feature type="compositionally biased region" description="Basic and acidic residues" evidence="1">
    <location>
        <begin position="130"/>
        <end position="141"/>
    </location>
</feature>
<feature type="transmembrane region" description="Helical" evidence="2">
    <location>
        <begin position="92"/>
        <end position="115"/>
    </location>
</feature>
<feature type="compositionally biased region" description="Low complexity" evidence="1">
    <location>
        <begin position="34"/>
        <end position="43"/>
    </location>
</feature>
<feature type="compositionally biased region" description="Low complexity" evidence="1">
    <location>
        <begin position="199"/>
        <end position="248"/>
    </location>
</feature>
<dbReference type="KEGG" id="pter:C2L65_39565"/>
<feature type="region of interest" description="Disordered" evidence="1">
    <location>
        <begin position="130"/>
        <end position="149"/>
    </location>
</feature>
<dbReference type="EMBL" id="CP026113">
    <property type="protein sequence ID" value="AUT65618.1"/>
    <property type="molecule type" value="Genomic_DNA"/>
</dbReference>
<protein>
    <submittedName>
        <fullName evidence="3">Uncharacterized protein</fullName>
    </submittedName>
</protein>
<keyword evidence="2" id="KW-0472">Membrane</keyword>
<evidence type="ECO:0000256" key="1">
    <source>
        <dbReference type="SAM" id="MobiDB-lite"/>
    </source>
</evidence>
<reference evidence="3 4" key="1">
    <citation type="submission" date="2018-01" db="EMBL/GenBank/DDBJ databases">
        <title>Species boundaries and ecological features among Paraburkholderia terrae DSMZ17804T, P. hospita DSMZ17164T and P. caribensis DSMZ13236T.</title>
        <authorList>
            <person name="Pratama A.A."/>
        </authorList>
    </citation>
    <scope>NUCLEOTIDE SEQUENCE [LARGE SCALE GENOMIC DNA]</scope>
    <source>
        <strain evidence="3 4">DSM 17804</strain>
    </source>
</reference>
<dbReference type="OrthoDB" id="9114999at2"/>
<keyword evidence="2" id="KW-1133">Transmembrane helix</keyword>
<dbReference type="AlphaFoldDB" id="A0A2I8F1M1"/>
<feature type="region of interest" description="Disordered" evidence="1">
    <location>
        <begin position="181"/>
        <end position="261"/>
    </location>
</feature>
<evidence type="ECO:0000313" key="3">
    <source>
        <dbReference type="EMBL" id="AUT65618.1"/>
    </source>
</evidence>
<name>A0A2I8F1M1_9BURK</name>
<accession>A0A2I8F1M1</accession>